<proteinExistence type="predicted"/>
<evidence type="ECO:0000313" key="2">
    <source>
        <dbReference type="EMBL" id="EYB99494.1"/>
    </source>
</evidence>
<reference evidence="3" key="1">
    <citation type="journal article" date="2015" name="Nat. Genet.">
        <title>The genome and transcriptome of the zoonotic hookworm Ancylostoma ceylanicum identify infection-specific gene families.</title>
        <authorList>
            <person name="Schwarz E.M."/>
            <person name="Hu Y."/>
            <person name="Antoshechkin I."/>
            <person name="Miller M.M."/>
            <person name="Sternberg P.W."/>
            <person name="Aroian R.V."/>
        </authorList>
    </citation>
    <scope>NUCLEOTIDE SEQUENCE</scope>
    <source>
        <strain evidence="3">HY135</strain>
    </source>
</reference>
<evidence type="ECO:0000313" key="3">
    <source>
        <dbReference type="Proteomes" id="UP000024635"/>
    </source>
</evidence>
<dbReference type="EMBL" id="JARK01001458">
    <property type="protein sequence ID" value="EYB99494.1"/>
    <property type="molecule type" value="Genomic_DNA"/>
</dbReference>
<feature type="compositionally biased region" description="Basic residues" evidence="1">
    <location>
        <begin position="1"/>
        <end position="10"/>
    </location>
</feature>
<evidence type="ECO:0000256" key="1">
    <source>
        <dbReference type="SAM" id="MobiDB-lite"/>
    </source>
</evidence>
<protein>
    <submittedName>
        <fullName evidence="2">Uncharacterized protein</fullName>
    </submittedName>
</protein>
<dbReference type="Proteomes" id="UP000024635">
    <property type="component" value="Unassembled WGS sequence"/>
</dbReference>
<name>A0A016TA41_9BILA</name>
<comment type="caution">
    <text evidence="2">The sequence shown here is derived from an EMBL/GenBank/DDBJ whole genome shotgun (WGS) entry which is preliminary data.</text>
</comment>
<accession>A0A016TA41</accession>
<dbReference type="AlphaFoldDB" id="A0A016TA41"/>
<sequence length="98" mass="10777">MPHSPRRRPAAHQLLAEQTGQNPSGRRAATATDVRSFAEEFPGSRCTPHDSVGYLDFAVVSRLAVKLCQGTLINVAFLDYGSTYDERKCILVSEGVRQ</sequence>
<gene>
    <name evidence="2" type="primary">Acey_s0122.g1080</name>
    <name evidence="2" type="ORF">Y032_0122g1080</name>
</gene>
<keyword evidence="3" id="KW-1185">Reference proteome</keyword>
<organism evidence="2 3">
    <name type="scientific">Ancylostoma ceylanicum</name>
    <dbReference type="NCBI Taxonomy" id="53326"/>
    <lineage>
        <taxon>Eukaryota</taxon>
        <taxon>Metazoa</taxon>
        <taxon>Ecdysozoa</taxon>
        <taxon>Nematoda</taxon>
        <taxon>Chromadorea</taxon>
        <taxon>Rhabditida</taxon>
        <taxon>Rhabditina</taxon>
        <taxon>Rhabditomorpha</taxon>
        <taxon>Strongyloidea</taxon>
        <taxon>Ancylostomatidae</taxon>
        <taxon>Ancylostomatinae</taxon>
        <taxon>Ancylostoma</taxon>
    </lineage>
</organism>
<feature type="region of interest" description="Disordered" evidence="1">
    <location>
        <begin position="1"/>
        <end position="29"/>
    </location>
</feature>